<comment type="caution">
    <text evidence="2">The sequence shown here is derived from an EMBL/GenBank/DDBJ whole genome shotgun (WGS) entry which is preliminary data.</text>
</comment>
<name>A0ABX9VT87_AGGAP</name>
<keyword evidence="1" id="KW-0472">Membrane</keyword>
<keyword evidence="3" id="KW-1185">Reference proteome</keyword>
<keyword evidence="1" id="KW-1133">Transmembrane helix</keyword>
<gene>
    <name evidence="2" type="ORF">DOL88_08115</name>
</gene>
<organism evidence="2 3">
    <name type="scientific">Aggregatibacter aphrophilus</name>
    <name type="common">Haemophilus aphrophilus</name>
    <dbReference type="NCBI Taxonomy" id="732"/>
    <lineage>
        <taxon>Bacteria</taxon>
        <taxon>Pseudomonadati</taxon>
        <taxon>Pseudomonadota</taxon>
        <taxon>Gammaproteobacteria</taxon>
        <taxon>Pasteurellales</taxon>
        <taxon>Pasteurellaceae</taxon>
        <taxon>Aggregatibacter</taxon>
    </lineage>
</organism>
<evidence type="ECO:0000313" key="3">
    <source>
        <dbReference type="Proteomes" id="UP000274211"/>
    </source>
</evidence>
<reference evidence="2 3" key="1">
    <citation type="journal article" date="2019" name="J. Oral Microbiol.">
        <title>Role of OmpA1 and OmpA2 in Aggregatibacter actinomycetemcomitans and Aggregatibacter aphrophilus serum resistance.</title>
        <authorList>
            <person name="Lindholm M."/>
            <person name="Min Aung K."/>
            <person name="Nyunt Wai S."/>
            <person name="Oscarsson J."/>
        </authorList>
    </citation>
    <scope>NUCLEOTIDE SEQUENCE [LARGE SCALE GENOMIC DNA]</scope>
    <source>
        <strain evidence="2 3">HK83</strain>
    </source>
</reference>
<feature type="transmembrane region" description="Helical" evidence="1">
    <location>
        <begin position="29"/>
        <end position="48"/>
    </location>
</feature>
<protein>
    <submittedName>
        <fullName evidence="2">MFS transporter</fullName>
    </submittedName>
</protein>
<dbReference type="EMBL" id="QMGS01000071">
    <property type="protein sequence ID" value="RMW81375.1"/>
    <property type="molecule type" value="Genomic_DNA"/>
</dbReference>
<evidence type="ECO:0000256" key="1">
    <source>
        <dbReference type="SAM" id="Phobius"/>
    </source>
</evidence>
<feature type="non-terminal residue" evidence="2">
    <location>
        <position position="1"/>
    </location>
</feature>
<dbReference type="Proteomes" id="UP000274211">
    <property type="component" value="Unassembled WGS sequence"/>
</dbReference>
<proteinExistence type="predicted"/>
<evidence type="ECO:0000313" key="2">
    <source>
        <dbReference type="EMBL" id="RMW81375.1"/>
    </source>
</evidence>
<sequence length="58" mass="6243">IYNFAAIGGGVAPVIAAKLSERFGLGSSLVYVTLFWTLVLVALVGLRIPERIQARVQK</sequence>
<accession>A0ABX9VT87</accession>
<keyword evidence="1" id="KW-0812">Transmembrane</keyword>